<evidence type="ECO:0000313" key="4">
    <source>
        <dbReference type="Proteomes" id="UP000237350"/>
    </source>
</evidence>
<protein>
    <recommendedName>
        <fullName evidence="2">Glucose/Sorbosone dehydrogenase domain-containing protein</fullName>
    </recommendedName>
</protein>
<dbReference type="Proteomes" id="UP000237350">
    <property type="component" value="Unassembled WGS sequence"/>
</dbReference>
<dbReference type="InterPro" id="IPR011042">
    <property type="entry name" value="6-blade_b-propeller_TolB-like"/>
</dbReference>
<organism evidence="3 4">
    <name type="scientific">Alkalispirochaeta sphaeroplastigenens</name>
    <dbReference type="NCBI Taxonomy" id="1187066"/>
    <lineage>
        <taxon>Bacteria</taxon>
        <taxon>Pseudomonadati</taxon>
        <taxon>Spirochaetota</taxon>
        <taxon>Spirochaetia</taxon>
        <taxon>Spirochaetales</taxon>
        <taxon>Spirochaetaceae</taxon>
        <taxon>Alkalispirochaeta</taxon>
    </lineage>
</organism>
<evidence type="ECO:0000259" key="2">
    <source>
        <dbReference type="Pfam" id="PF07995"/>
    </source>
</evidence>
<reference evidence="4" key="1">
    <citation type="submission" date="2015-12" db="EMBL/GenBank/DDBJ databases">
        <authorList>
            <person name="Lodha T.D."/>
            <person name="Chintalapati S."/>
            <person name="Chintalapati V.R."/>
            <person name="Sravanthi T."/>
        </authorList>
    </citation>
    <scope>NUCLEOTIDE SEQUENCE [LARGE SCALE GENOMIC DNA]</scope>
    <source>
        <strain evidence="4">JC133</strain>
    </source>
</reference>
<sequence length="374" mass="40584">MLSAAVLLFSGQVDLPGQNRQQGSPGASEEHSFHLETVATGLEHPWAISFLPDGSAIVTERPGRAYLLEGSDLHQISGLPPVQAGGQGGLLDVQPHPNFHENGLLYFSYVTAGSGGTGTAIGRGRLQGLEIREWEEIFRMNRFSRGGRHFGSRLAFLPDGTLLATLGDRGEGDRAQDRDDHAGSTIRIGDDGSIPGDNPWPDTPGVQPELFSWGNRNSQGMAVDSASGRIWQTEHGPRGGDELNHILPGRNYGWPVISHGVDYRTGEPPEKGTRHPGMEQPLLHWTPALAPSGLVLYTGEAFPAWQGNLFAGGLAGRQIRRIVLEGERIIAQEVLLHNQAGRIRDLAQSPQGFLYLVTDHREGSILRLVPLEEE</sequence>
<comment type="caution">
    <text evidence="3">The sequence shown here is derived from an EMBL/GenBank/DDBJ whole genome shotgun (WGS) entry which is preliminary data.</text>
</comment>
<dbReference type="InterPro" id="IPR011041">
    <property type="entry name" value="Quinoprot_gluc/sorb_DH_b-prop"/>
</dbReference>
<dbReference type="Pfam" id="PF07995">
    <property type="entry name" value="GSDH"/>
    <property type="match status" value="1"/>
</dbReference>
<dbReference type="PANTHER" id="PTHR19328">
    <property type="entry name" value="HEDGEHOG-INTERACTING PROTEIN"/>
    <property type="match status" value="1"/>
</dbReference>
<feature type="region of interest" description="Disordered" evidence="1">
    <location>
        <begin position="167"/>
        <end position="217"/>
    </location>
</feature>
<proteinExistence type="predicted"/>
<dbReference type="PANTHER" id="PTHR19328:SF75">
    <property type="entry name" value="ALDOSE SUGAR DEHYDROGENASE YLII"/>
    <property type="match status" value="1"/>
</dbReference>
<evidence type="ECO:0000313" key="3">
    <source>
        <dbReference type="EMBL" id="POR01493.1"/>
    </source>
</evidence>
<accession>A0A2S4JPU0</accession>
<feature type="compositionally biased region" description="Basic and acidic residues" evidence="1">
    <location>
        <begin position="168"/>
        <end position="182"/>
    </location>
</feature>
<dbReference type="AlphaFoldDB" id="A0A2S4JPU0"/>
<dbReference type="Gene3D" id="2.120.10.30">
    <property type="entry name" value="TolB, C-terminal domain"/>
    <property type="match status" value="1"/>
</dbReference>
<dbReference type="SUPFAM" id="SSF50952">
    <property type="entry name" value="Soluble quinoprotein glucose dehydrogenase"/>
    <property type="match status" value="1"/>
</dbReference>
<dbReference type="InterPro" id="IPR012938">
    <property type="entry name" value="Glc/Sorbosone_DH"/>
</dbReference>
<keyword evidence="4" id="KW-1185">Reference proteome</keyword>
<gene>
    <name evidence="3" type="ORF">AU468_07985</name>
</gene>
<dbReference type="OrthoDB" id="9770043at2"/>
<evidence type="ECO:0000256" key="1">
    <source>
        <dbReference type="SAM" id="MobiDB-lite"/>
    </source>
</evidence>
<name>A0A2S4JPU0_9SPIO</name>
<feature type="domain" description="Glucose/Sorbosone dehydrogenase" evidence="2">
    <location>
        <begin position="42"/>
        <end position="367"/>
    </location>
</feature>
<dbReference type="EMBL" id="LPWH01000066">
    <property type="protein sequence ID" value="POR01493.1"/>
    <property type="molecule type" value="Genomic_DNA"/>
</dbReference>